<protein>
    <submittedName>
        <fullName evidence="1">Uncharacterized protein</fullName>
    </submittedName>
</protein>
<accession>A0A0D2NQA9</accession>
<proteinExistence type="predicted"/>
<dbReference type="EMBL" id="KN817582">
    <property type="protein sequence ID" value="KJA18966.1"/>
    <property type="molecule type" value="Genomic_DNA"/>
</dbReference>
<name>A0A0D2NQA9_HYPSF</name>
<dbReference type="AlphaFoldDB" id="A0A0D2NQA9"/>
<keyword evidence="2" id="KW-1185">Reference proteome</keyword>
<reference evidence="2" key="1">
    <citation type="submission" date="2014-04" db="EMBL/GenBank/DDBJ databases">
        <title>Evolutionary Origins and Diversification of the Mycorrhizal Mutualists.</title>
        <authorList>
            <consortium name="DOE Joint Genome Institute"/>
            <consortium name="Mycorrhizal Genomics Consortium"/>
            <person name="Kohler A."/>
            <person name="Kuo A."/>
            <person name="Nagy L.G."/>
            <person name="Floudas D."/>
            <person name="Copeland A."/>
            <person name="Barry K.W."/>
            <person name="Cichocki N."/>
            <person name="Veneault-Fourrey C."/>
            <person name="LaButti K."/>
            <person name="Lindquist E.A."/>
            <person name="Lipzen A."/>
            <person name="Lundell T."/>
            <person name="Morin E."/>
            <person name="Murat C."/>
            <person name="Riley R."/>
            <person name="Ohm R."/>
            <person name="Sun H."/>
            <person name="Tunlid A."/>
            <person name="Henrissat B."/>
            <person name="Grigoriev I.V."/>
            <person name="Hibbett D.S."/>
            <person name="Martin F."/>
        </authorList>
    </citation>
    <scope>NUCLEOTIDE SEQUENCE [LARGE SCALE GENOMIC DNA]</scope>
    <source>
        <strain evidence="2">FD-334 SS-4</strain>
    </source>
</reference>
<organism evidence="1 2">
    <name type="scientific">Hypholoma sublateritium (strain FD-334 SS-4)</name>
    <dbReference type="NCBI Taxonomy" id="945553"/>
    <lineage>
        <taxon>Eukaryota</taxon>
        <taxon>Fungi</taxon>
        <taxon>Dikarya</taxon>
        <taxon>Basidiomycota</taxon>
        <taxon>Agaricomycotina</taxon>
        <taxon>Agaricomycetes</taxon>
        <taxon>Agaricomycetidae</taxon>
        <taxon>Agaricales</taxon>
        <taxon>Agaricineae</taxon>
        <taxon>Strophariaceae</taxon>
        <taxon>Hypholoma</taxon>
    </lineage>
</organism>
<gene>
    <name evidence="1" type="ORF">HYPSUDRAFT_908536</name>
</gene>
<sequence>MQLTTSIWPLLGTAWIPPRHRACSGLFAARSFHHRARSCSPGPAFRGGCTSRTLQQCPSLFRWRGAGSGRSKNASRPILLHTFGGVRGGS</sequence>
<dbReference type="Proteomes" id="UP000054270">
    <property type="component" value="Unassembled WGS sequence"/>
</dbReference>
<evidence type="ECO:0000313" key="2">
    <source>
        <dbReference type="Proteomes" id="UP000054270"/>
    </source>
</evidence>
<evidence type="ECO:0000313" key="1">
    <source>
        <dbReference type="EMBL" id="KJA18966.1"/>
    </source>
</evidence>